<accession>A0ABQ5IKA5</accession>
<dbReference type="Gene3D" id="3.30.420.10">
    <property type="entry name" value="Ribonuclease H-like superfamily/Ribonuclease H"/>
    <property type="match status" value="1"/>
</dbReference>
<dbReference type="PANTHER" id="PTHR33223">
    <property type="entry name" value="CCHC-TYPE DOMAIN-CONTAINING PROTEIN"/>
    <property type="match status" value="1"/>
</dbReference>
<proteinExistence type="predicted"/>
<reference evidence="4" key="1">
    <citation type="journal article" date="2022" name="Int. J. Mol. Sci.">
        <title>Draft Genome of Tanacetum Coccineum: Genomic Comparison of Closely Related Tanacetum-Family Plants.</title>
        <authorList>
            <person name="Yamashiro T."/>
            <person name="Shiraishi A."/>
            <person name="Nakayama K."/>
            <person name="Satake H."/>
        </authorList>
    </citation>
    <scope>NUCLEOTIDE SEQUENCE</scope>
</reference>
<dbReference type="PANTHER" id="PTHR33223:SF11">
    <property type="entry name" value="ELEMENT PROTEIN, PUTATIVE-RELATED"/>
    <property type="match status" value="1"/>
</dbReference>
<keyword evidence="4" id="KW-0808">Transferase</keyword>
<name>A0ABQ5IKA5_9ASTR</name>
<dbReference type="Pfam" id="PF24626">
    <property type="entry name" value="SH3_Tf2-1"/>
    <property type="match status" value="1"/>
</dbReference>
<dbReference type="InterPro" id="IPR056924">
    <property type="entry name" value="SH3_Tf2-1"/>
</dbReference>
<reference evidence="4" key="2">
    <citation type="submission" date="2022-01" db="EMBL/GenBank/DDBJ databases">
        <authorList>
            <person name="Yamashiro T."/>
            <person name="Shiraishi A."/>
            <person name="Satake H."/>
            <person name="Nakayama K."/>
        </authorList>
    </citation>
    <scope>NUCLEOTIDE SEQUENCE</scope>
</reference>
<evidence type="ECO:0000313" key="5">
    <source>
        <dbReference type="Proteomes" id="UP001151760"/>
    </source>
</evidence>
<keyword evidence="5" id="KW-1185">Reference proteome</keyword>
<gene>
    <name evidence="4" type="ORF">Tco_1110804</name>
</gene>
<dbReference type="SUPFAM" id="SSF53098">
    <property type="entry name" value="Ribonuclease H-like"/>
    <property type="match status" value="1"/>
</dbReference>
<keyword evidence="4" id="KW-0548">Nucleotidyltransferase</keyword>
<evidence type="ECO:0000256" key="1">
    <source>
        <dbReference type="SAM" id="MobiDB-lite"/>
    </source>
</evidence>
<feature type="compositionally biased region" description="Acidic residues" evidence="1">
    <location>
        <begin position="308"/>
        <end position="332"/>
    </location>
</feature>
<evidence type="ECO:0000259" key="3">
    <source>
        <dbReference type="Pfam" id="PF24626"/>
    </source>
</evidence>
<feature type="domain" description="Retrotransposon gag" evidence="2">
    <location>
        <begin position="770"/>
        <end position="849"/>
    </location>
</feature>
<organism evidence="4 5">
    <name type="scientific">Tanacetum coccineum</name>
    <dbReference type="NCBI Taxonomy" id="301880"/>
    <lineage>
        <taxon>Eukaryota</taxon>
        <taxon>Viridiplantae</taxon>
        <taxon>Streptophyta</taxon>
        <taxon>Embryophyta</taxon>
        <taxon>Tracheophyta</taxon>
        <taxon>Spermatophyta</taxon>
        <taxon>Magnoliopsida</taxon>
        <taxon>eudicotyledons</taxon>
        <taxon>Gunneridae</taxon>
        <taxon>Pentapetalae</taxon>
        <taxon>asterids</taxon>
        <taxon>campanulids</taxon>
        <taxon>Asterales</taxon>
        <taxon>Asteraceae</taxon>
        <taxon>Asteroideae</taxon>
        <taxon>Anthemideae</taxon>
        <taxon>Anthemidinae</taxon>
        <taxon>Tanacetum</taxon>
    </lineage>
</organism>
<feature type="region of interest" description="Disordered" evidence="1">
    <location>
        <begin position="286"/>
        <end position="332"/>
    </location>
</feature>
<dbReference type="EMBL" id="BQNB010020867">
    <property type="protein sequence ID" value="GJU00466.1"/>
    <property type="molecule type" value="Genomic_DNA"/>
</dbReference>
<dbReference type="InterPro" id="IPR012337">
    <property type="entry name" value="RNaseH-like_sf"/>
</dbReference>
<comment type="caution">
    <text evidence="4">The sequence shown here is derived from an EMBL/GenBank/DDBJ whole genome shotgun (WGS) entry which is preliminary data.</text>
</comment>
<dbReference type="Pfam" id="PF03732">
    <property type="entry name" value="Retrotrans_gag"/>
    <property type="match status" value="2"/>
</dbReference>
<sequence>MGDKNPIRTLGDYSKPTHEGYRITIELLEGNNVVPLRSDTIRLVQNRCSFHELRSKDPNQHLKDFLKLVDSLNLNVENRERTCPRLFQFSLCDQASNWLERLPAGSISTWEDLTTRFLAQFFPPGGTAKLRNDILMFQQHQGESISEAWTRFKDLLQNVPHHGINLRLQVQIFYDHVIPATRRTIDQSAGGKLRDENAKESWALLEDLALYDNEIWNDPRDFAKPVKEISLPQDVPSTSDYRLSSKLLLITHPRVMTKWEEQNRNPSSPKRVHFINSIVILNKENKDKEGGSVKPNAAECKDHKGTVEAEEEVEEESKEEFEEESEEETKEDPEYFDMFPIIDELRYHEWILKNPRPPWVIAKIRTGNMDNIKIEIKPRIKPSNPKKIINFVGRVKGLKVFVGNFTYECNFVVPEDTTSVIDHYLGGMVLGKPFVKETGLVYDKNEGTLPKTSSGYDIIWVIVDRLTKSAHFLPMKETDTMERLTRLYLKEVVSRHGVPTDGQSERTIQTLEDMWRACVLDFRKGWDKYLPLVEFSYNNNTSIKAAPFEALYGRKCGSPVCWAKVGDVQLTGPKIVHETTKKIVQIKSRVIRFGKWGKLNPRYIGPFKVLAKVRTVVYRLELPQQLSRVQSTFHVSNLKKCLFDESLVIPLDEINIDDRLHFVEEPVEIMDREVKRLKQGRIPIIKCSLSHAEADVDSFKRCGTSYTFAVGYRVLRDLILHRSLINNSIADIIRERQWSEDPNQHLKDFLKINDSIDLNGATRNTTRLHLFHFSLHDQAINWLDRLPMGSISTCDDLTTHFLAQFFPPRITAKLQNDTLMFQQHQDESLYDAWTCFKDLLQKVPHHSLDLWLQV</sequence>
<feature type="domain" description="Retrotransposon gag" evidence="2">
    <location>
        <begin position="85"/>
        <end position="174"/>
    </location>
</feature>
<feature type="domain" description="Tf2-1-like SH3-like" evidence="3">
    <location>
        <begin position="589"/>
        <end position="641"/>
    </location>
</feature>
<protein>
    <submittedName>
        <fullName evidence="4">Reverse transcriptase domain-containing protein</fullName>
    </submittedName>
</protein>
<evidence type="ECO:0000259" key="2">
    <source>
        <dbReference type="Pfam" id="PF03732"/>
    </source>
</evidence>
<keyword evidence="4" id="KW-0695">RNA-directed DNA polymerase</keyword>
<dbReference type="InterPro" id="IPR036397">
    <property type="entry name" value="RNaseH_sf"/>
</dbReference>
<dbReference type="InterPro" id="IPR005162">
    <property type="entry name" value="Retrotrans_gag_dom"/>
</dbReference>
<evidence type="ECO:0000313" key="4">
    <source>
        <dbReference type="EMBL" id="GJU00466.1"/>
    </source>
</evidence>
<dbReference type="GO" id="GO:0003964">
    <property type="term" value="F:RNA-directed DNA polymerase activity"/>
    <property type="evidence" value="ECO:0007669"/>
    <property type="project" value="UniProtKB-KW"/>
</dbReference>
<dbReference type="Proteomes" id="UP001151760">
    <property type="component" value="Unassembled WGS sequence"/>
</dbReference>